<organism evidence="1">
    <name type="scientific">marine sediment metagenome</name>
    <dbReference type="NCBI Taxonomy" id="412755"/>
    <lineage>
        <taxon>unclassified sequences</taxon>
        <taxon>metagenomes</taxon>
        <taxon>ecological metagenomes</taxon>
    </lineage>
</organism>
<proteinExistence type="predicted"/>
<dbReference type="AlphaFoldDB" id="A0A0F9CEI3"/>
<comment type="caution">
    <text evidence="1">The sequence shown here is derived from an EMBL/GenBank/DDBJ whole genome shotgun (WGS) entry which is preliminary data.</text>
</comment>
<protein>
    <submittedName>
        <fullName evidence="1">Uncharacterized protein</fullName>
    </submittedName>
</protein>
<name>A0A0F9CEI3_9ZZZZ</name>
<accession>A0A0F9CEI3</accession>
<evidence type="ECO:0000313" key="1">
    <source>
        <dbReference type="EMBL" id="KKL47469.1"/>
    </source>
</evidence>
<reference evidence="1" key="1">
    <citation type="journal article" date="2015" name="Nature">
        <title>Complex archaea that bridge the gap between prokaryotes and eukaryotes.</title>
        <authorList>
            <person name="Spang A."/>
            <person name="Saw J.H."/>
            <person name="Jorgensen S.L."/>
            <person name="Zaremba-Niedzwiedzka K."/>
            <person name="Martijn J."/>
            <person name="Lind A.E."/>
            <person name="van Eijk R."/>
            <person name="Schleper C."/>
            <person name="Guy L."/>
            <person name="Ettema T.J."/>
        </authorList>
    </citation>
    <scope>NUCLEOTIDE SEQUENCE</scope>
</reference>
<feature type="non-terminal residue" evidence="1">
    <location>
        <position position="459"/>
    </location>
</feature>
<sequence>MRGEEPLASPRLWSAAACRRFAGRKLASAPSPFHAPTLSLCEEAADHARELGGTAHVIRGRFAPDPTEPDRQMCRKPALVARGIRLGLNIRESFCDNDAARCEHAQSCAWLRQFEPVQTAGHRYMASSYLGYPDPDTYDGVLRVVDETFWAQQLSFVTIGIDDFRLPRTFMKHFSRHGRKDEGRINAHADLIGAAHALVDALIAGRPVLELPYSAEEYRAFARLEYSAKADIAAPTPEQSEAEQMRLLACAEDVLRHVSWYASVWSCLADAKEAGRQTLERLKLVNDQGRMAIRVCRKHPSNHRQPLLLLDADADTEILEALDIDIQRTTHMVLRPNAEVVQIHDRRMTHGSLLRGRELREGWRRVIRREVLNDRVGKGSGVLVGASRKVVLRFFEDAGYDFDLVADFIGHDFGDAHALAGSQTHYFSCMAIAHQSPDTVNASHIARIGAQPFLVDTVV</sequence>
<dbReference type="EMBL" id="LAZR01033652">
    <property type="protein sequence ID" value="KKL47469.1"/>
    <property type="molecule type" value="Genomic_DNA"/>
</dbReference>
<gene>
    <name evidence="1" type="ORF">LCGC14_2335240</name>
</gene>